<dbReference type="GO" id="GO:0017000">
    <property type="term" value="P:antibiotic biosynthetic process"/>
    <property type="evidence" value="ECO:0007669"/>
    <property type="project" value="InterPro"/>
</dbReference>
<evidence type="ECO:0000256" key="2">
    <source>
        <dbReference type="ARBA" id="ARBA00022801"/>
    </source>
</evidence>
<dbReference type="GO" id="GO:0016811">
    <property type="term" value="F:hydrolase activity, acting on carbon-nitrogen (but not peptide) bonds, in linear amides"/>
    <property type="evidence" value="ECO:0007669"/>
    <property type="project" value="InterPro"/>
</dbReference>
<comment type="similarity">
    <text evidence="1">Belongs to the peptidase S45 family.</text>
</comment>
<evidence type="ECO:0008006" key="5">
    <source>
        <dbReference type="Google" id="ProtNLM"/>
    </source>
</evidence>
<dbReference type="AlphaFoldDB" id="A0A381QF87"/>
<organism evidence="4">
    <name type="scientific">marine metagenome</name>
    <dbReference type="NCBI Taxonomy" id="408172"/>
    <lineage>
        <taxon>unclassified sequences</taxon>
        <taxon>metagenomes</taxon>
        <taxon>ecological metagenomes</taxon>
    </lineage>
</organism>
<dbReference type="InterPro" id="IPR002692">
    <property type="entry name" value="S45"/>
</dbReference>
<evidence type="ECO:0000313" key="4">
    <source>
        <dbReference type="EMBL" id="SUZ77049.1"/>
    </source>
</evidence>
<dbReference type="PIRSF" id="PIRSF001227">
    <property type="entry name" value="Pen_acylase"/>
    <property type="match status" value="1"/>
</dbReference>
<proteinExistence type="inferred from homology"/>
<dbReference type="SUPFAM" id="SSF56235">
    <property type="entry name" value="N-terminal nucleophile aminohydrolases (Ntn hydrolases)"/>
    <property type="match status" value="1"/>
</dbReference>
<dbReference type="Gene3D" id="1.10.439.10">
    <property type="entry name" value="Penicillin Amidohydrolase, domain 1"/>
    <property type="match status" value="1"/>
</dbReference>
<dbReference type="InterPro" id="IPR043146">
    <property type="entry name" value="Penicillin_amidase_N_B-knob"/>
</dbReference>
<reference evidence="4" key="1">
    <citation type="submission" date="2018-05" db="EMBL/GenBank/DDBJ databases">
        <authorList>
            <person name="Lanie J.A."/>
            <person name="Ng W.-L."/>
            <person name="Kazmierczak K.M."/>
            <person name="Andrzejewski T.M."/>
            <person name="Davidsen T.M."/>
            <person name="Wayne K.J."/>
            <person name="Tettelin H."/>
            <person name="Glass J.I."/>
            <person name="Rusch D."/>
            <person name="Podicherti R."/>
            <person name="Tsui H.-C.T."/>
            <person name="Winkler M.E."/>
        </authorList>
    </citation>
    <scope>NUCLEOTIDE SEQUENCE</scope>
</reference>
<accession>A0A381QF87</accession>
<dbReference type="PANTHER" id="PTHR34218">
    <property type="entry name" value="PEPTIDASE S45 PENICILLIN AMIDASE"/>
    <property type="match status" value="1"/>
</dbReference>
<dbReference type="InterPro" id="IPR014395">
    <property type="entry name" value="Pen/GL7ACA/AHL_acylase"/>
</dbReference>
<dbReference type="CDD" id="cd03747">
    <property type="entry name" value="Ntn_PGA_like"/>
    <property type="match status" value="1"/>
</dbReference>
<protein>
    <recommendedName>
        <fullName evidence="5">Penicillin acylase family protein</fullName>
    </recommendedName>
</protein>
<evidence type="ECO:0000256" key="1">
    <source>
        <dbReference type="ARBA" id="ARBA00006586"/>
    </source>
</evidence>
<dbReference type="Pfam" id="PF01804">
    <property type="entry name" value="Penicil_amidase"/>
    <property type="match status" value="1"/>
</dbReference>
<dbReference type="Gene3D" id="2.30.120.10">
    <property type="match status" value="1"/>
</dbReference>
<name>A0A381QF87_9ZZZZ</name>
<keyword evidence="3" id="KW-0865">Zymogen</keyword>
<dbReference type="InterPro" id="IPR029055">
    <property type="entry name" value="Ntn_hydrolases_N"/>
</dbReference>
<dbReference type="EMBL" id="UINC01001301">
    <property type="protein sequence ID" value="SUZ77049.1"/>
    <property type="molecule type" value="Genomic_DNA"/>
</dbReference>
<dbReference type="Gene3D" id="1.10.1400.10">
    <property type="match status" value="1"/>
</dbReference>
<dbReference type="PANTHER" id="PTHR34218:SF4">
    <property type="entry name" value="ACYL-HOMOSERINE LACTONE ACYLASE QUIP"/>
    <property type="match status" value="1"/>
</dbReference>
<gene>
    <name evidence="4" type="ORF">METZ01_LOCUS29903</name>
</gene>
<sequence length="775" mass="85919">MISEMITGQDLESAIPDLTGTLNLAGLEGTVKVYRDQYGIPHFKAESEMDAFFAQGFVTAQDRLWHMEYDRRRGSGRWAEAVGEQGVAQDKMMRRFRLEASAKADYKVMSSHTKSVFDAYAAGVNAFIDSGGALPVEYRITGIEPEPWRPWDGLVAYKVRHIFMGVFESKVWRARMVREMGPEAAGRLFPGVEPGYLMILPPGSTSPGPLDEGLKELAEGAAGLNHLNEMDSGSNSWVLSGTETATGKPILAGDSHRALDTPNSYYQNHMACPEFDVVGLSFPGVPGFPHFGHNGRVSWSVTHTAADYQDLYVERFQNGKYLYKHQWLDTETHDETIKVRGGSDIHTTVTVTQHGPVIAGDPAQGSGLAFKYTATEQPSTWPEILWQMLRAENSRGLVDNMKGWVDPCNNLLFADIHGDMGYLCRGRIPIRSRVNGWLPVPGWTGEHEWEGNIPFDELPVSINPPEGYIATANNRPVGDDYPHYIAIDFTPEFRVKRVTEGLKSLNRPTAEDMAQVHAQRVSIPALVYQGVVKEAEPTDEAGKDAKVLLLDWNGQMNADMVQPTIYSAMRDALLKEVLETNLTEKLAYDAWSPADRGLGSFTNRLKARLVTMIEQDDRSLLPDGDTWPTAMARALSIAVVTLSERLGEDMDQWQWGRVHQARPKHNLSAAFPELAELLDPPAIPTSGDGDTPLQGGYSTAAPNTVTSLSVARYSYDPSNWEDSLWIVPLGSSGHSGSHHYADQSETWRQVKMIPMGYNWDCIAESCETEQTLEPS</sequence>
<keyword evidence="2" id="KW-0378">Hydrolase</keyword>
<dbReference type="InterPro" id="IPR043147">
    <property type="entry name" value="Penicillin_amidase_A-knob"/>
</dbReference>
<dbReference type="Gene3D" id="3.60.20.10">
    <property type="entry name" value="Glutamine Phosphoribosylpyrophosphate, subunit 1, domain 1"/>
    <property type="match status" value="1"/>
</dbReference>
<dbReference type="InterPro" id="IPR023343">
    <property type="entry name" value="Penicillin_amidase_dom1"/>
</dbReference>
<evidence type="ECO:0000256" key="3">
    <source>
        <dbReference type="ARBA" id="ARBA00023145"/>
    </source>
</evidence>